<feature type="compositionally biased region" description="Basic and acidic residues" evidence="3">
    <location>
        <begin position="138"/>
        <end position="148"/>
    </location>
</feature>
<dbReference type="PROSITE" id="PS51845">
    <property type="entry name" value="PDEASE_I_2"/>
    <property type="match status" value="1"/>
</dbReference>
<organism evidence="5 6">
    <name type="scientific">Prorocentrum cordatum</name>
    <dbReference type="NCBI Taxonomy" id="2364126"/>
    <lineage>
        <taxon>Eukaryota</taxon>
        <taxon>Sar</taxon>
        <taxon>Alveolata</taxon>
        <taxon>Dinophyceae</taxon>
        <taxon>Prorocentrales</taxon>
        <taxon>Prorocentraceae</taxon>
        <taxon>Prorocentrum</taxon>
    </lineage>
</organism>
<evidence type="ECO:0000313" key="6">
    <source>
        <dbReference type="Proteomes" id="UP001189429"/>
    </source>
</evidence>
<feature type="domain" description="PDEase" evidence="4">
    <location>
        <begin position="154"/>
        <end position="504"/>
    </location>
</feature>
<evidence type="ECO:0000256" key="2">
    <source>
        <dbReference type="ARBA" id="ARBA00022801"/>
    </source>
</evidence>
<dbReference type="InterPro" id="IPR003607">
    <property type="entry name" value="HD/PDEase_dom"/>
</dbReference>
<dbReference type="InterPro" id="IPR023088">
    <property type="entry name" value="PDEase"/>
</dbReference>
<dbReference type="PANTHER" id="PTHR11347">
    <property type="entry name" value="CYCLIC NUCLEOTIDE PHOSPHODIESTERASE"/>
    <property type="match status" value="1"/>
</dbReference>
<feature type="compositionally biased region" description="Basic and acidic residues" evidence="3">
    <location>
        <begin position="524"/>
        <end position="535"/>
    </location>
</feature>
<evidence type="ECO:0000259" key="4">
    <source>
        <dbReference type="PROSITE" id="PS51845"/>
    </source>
</evidence>
<accession>A0ABN9U5F9</accession>
<evidence type="ECO:0000256" key="1">
    <source>
        <dbReference type="ARBA" id="ARBA00022723"/>
    </source>
</evidence>
<keyword evidence="1" id="KW-0479">Metal-binding</keyword>
<dbReference type="Proteomes" id="UP001189429">
    <property type="component" value="Unassembled WGS sequence"/>
</dbReference>
<dbReference type="CDD" id="cd00077">
    <property type="entry name" value="HDc"/>
    <property type="match status" value="1"/>
</dbReference>
<keyword evidence="6" id="KW-1185">Reference proteome</keyword>
<evidence type="ECO:0000256" key="3">
    <source>
        <dbReference type="SAM" id="MobiDB-lite"/>
    </source>
</evidence>
<proteinExistence type="predicted"/>
<gene>
    <name evidence="5" type="ORF">PCOR1329_LOCUS45010</name>
</gene>
<feature type="region of interest" description="Disordered" evidence="3">
    <location>
        <begin position="524"/>
        <end position="549"/>
    </location>
</feature>
<dbReference type="EMBL" id="CAUYUJ010015408">
    <property type="protein sequence ID" value="CAK0853609.1"/>
    <property type="molecule type" value="Genomic_DNA"/>
</dbReference>
<feature type="non-terminal residue" evidence="5">
    <location>
        <position position="1"/>
    </location>
</feature>
<evidence type="ECO:0000313" key="5">
    <source>
        <dbReference type="EMBL" id="CAK0853609.1"/>
    </source>
</evidence>
<feature type="region of interest" description="Disordered" evidence="3">
    <location>
        <begin position="135"/>
        <end position="166"/>
    </location>
</feature>
<dbReference type="InterPro" id="IPR002073">
    <property type="entry name" value="PDEase_catalytic_dom"/>
</dbReference>
<dbReference type="Gene3D" id="1.10.1300.10">
    <property type="entry name" value="3'5'-cyclic nucleotide phosphodiesterase, catalytic domain"/>
    <property type="match status" value="1"/>
</dbReference>
<dbReference type="PRINTS" id="PR00387">
    <property type="entry name" value="PDIESTERASE1"/>
</dbReference>
<dbReference type="SUPFAM" id="SSF109604">
    <property type="entry name" value="HD-domain/PDEase-like"/>
    <property type="match status" value="1"/>
</dbReference>
<keyword evidence="2" id="KW-0378">Hydrolase</keyword>
<protein>
    <recommendedName>
        <fullName evidence="4">PDEase domain-containing protein</fullName>
    </recommendedName>
</protein>
<name>A0ABN9U5F9_9DINO</name>
<dbReference type="InterPro" id="IPR036971">
    <property type="entry name" value="PDEase_catalytic_dom_sf"/>
</dbReference>
<reference evidence="5" key="1">
    <citation type="submission" date="2023-10" db="EMBL/GenBank/DDBJ databases">
        <authorList>
            <person name="Chen Y."/>
            <person name="Shah S."/>
            <person name="Dougan E. K."/>
            <person name="Thang M."/>
            <person name="Chan C."/>
        </authorList>
    </citation>
    <scope>NUCLEOTIDE SEQUENCE [LARGE SCALE GENOMIC DNA]</scope>
</reference>
<sequence length="615" mass="68409">SMFCRRCGRKRTHENPAVVLRRRLRRLLTAASREGRLGPALNYTARTGPAQVASPKAEYVGSYGQLVSFLRECHTNNPGQLPGVKLHQLLAAVEDLGRGTMPNGECMRTTLVKDRARQEGQEEAFSNLMGNLGISVSKGDDKDGKESRSSSLVRANSRRSSLHSSIGHSGLDPIGLMNDLNFDSRSKIGNKKRDVKLLVSLCDTPFELLSKYGIDEDKLTAWMDVVADQYGDPSAVGYHNWRHAVEVFQFSFRSLHKGGASDYFSLKDMLALLLASVGHDAAHPGTNNAFQVKTRSKLATLYNDKSVLENMHASVFFELAQAPDRAWMEVFAPKHYDKFRAKVIEAILATDMAHHFELVDRFSTRVAKKTDNPFFTRFEEPDVENAEMQKATKADRMMLIQAFVHMADLGHCARPWDLHKHLVAGLEVEFFSQGDRERELGLPVMPLMDRTKDSLAAAQDFFLGNLVLPLLTPYVSFLEDPLAIDYLETLDTNRQRWQELVARHGKKLISEILALESRSDARSEQLAARHGEARKSARPWPSGNAGVARDLRLGGQNTAQAQALGGPRGCLESALGRPGGASWRAACATGGGPALAQEIHMHPRQFISQRRKRYP</sequence>
<dbReference type="Pfam" id="PF00233">
    <property type="entry name" value="PDEase_I"/>
    <property type="match status" value="1"/>
</dbReference>
<comment type="caution">
    <text evidence="5">The sequence shown here is derived from an EMBL/GenBank/DDBJ whole genome shotgun (WGS) entry which is preliminary data.</text>
</comment>